<feature type="domain" description="RCK N-terminal" evidence="16">
    <location>
        <begin position="849"/>
        <end position="969"/>
    </location>
</feature>
<proteinExistence type="predicted"/>
<evidence type="ECO:0000256" key="2">
    <source>
        <dbReference type="ARBA" id="ARBA00022448"/>
    </source>
</evidence>
<dbReference type="Gene3D" id="1.10.287.70">
    <property type="match status" value="1"/>
</dbReference>
<feature type="transmembrane region" description="Helical" evidence="13">
    <location>
        <begin position="274"/>
        <end position="296"/>
    </location>
</feature>
<evidence type="ECO:0000256" key="6">
    <source>
        <dbReference type="ARBA" id="ARBA00022958"/>
    </source>
</evidence>
<gene>
    <name evidence="17" type="ORF">Bpfe_027549</name>
</gene>
<evidence type="ECO:0000256" key="9">
    <source>
        <dbReference type="ARBA" id="ARBA00023136"/>
    </source>
</evidence>
<keyword evidence="7 13" id="KW-1133">Transmembrane helix</keyword>
<evidence type="ECO:0000256" key="3">
    <source>
        <dbReference type="ARBA" id="ARBA00022538"/>
    </source>
</evidence>
<feature type="compositionally biased region" description="Low complexity" evidence="12">
    <location>
        <begin position="722"/>
        <end position="731"/>
    </location>
</feature>
<evidence type="ECO:0000256" key="1">
    <source>
        <dbReference type="ARBA" id="ARBA00004141"/>
    </source>
</evidence>
<accession>A0AAD8EX00</accession>
<dbReference type="SUPFAM" id="SSF81324">
    <property type="entry name" value="Voltage-gated potassium channels"/>
    <property type="match status" value="1"/>
</dbReference>
<comment type="subcellular location">
    <subcellularLocation>
        <location evidence="1">Membrane</location>
        <topology evidence="1">Multi-pass membrane protein</topology>
    </subcellularLocation>
</comment>
<evidence type="ECO:0000259" key="16">
    <source>
        <dbReference type="Pfam" id="PF22614"/>
    </source>
</evidence>
<dbReference type="AlphaFoldDB" id="A0AAD8EX00"/>
<comment type="caution">
    <text evidence="17">The sequence shown here is derived from an EMBL/GenBank/DDBJ whole genome shotgun (WGS) entry which is preliminary data.</text>
</comment>
<dbReference type="FunFam" id="3.40.50.720:FF:000011">
    <property type="entry name" value="Potassium channel subfamily T member 1"/>
    <property type="match status" value="1"/>
</dbReference>
<keyword evidence="5" id="KW-0631">Potassium channel</keyword>
<dbReference type="GO" id="GO:0005886">
    <property type="term" value="C:plasma membrane"/>
    <property type="evidence" value="ECO:0007669"/>
    <property type="project" value="TreeGrafter"/>
</dbReference>
<evidence type="ECO:0000256" key="12">
    <source>
        <dbReference type="SAM" id="MobiDB-lite"/>
    </source>
</evidence>
<reference evidence="17" key="2">
    <citation type="submission" date="2023-04" db="EMBL/GenBank/DDBJ databases">
        <authorList>
            <person name="Bu L."/>
            <person name="Lu L."/>
            <person name="Laidemitt M.R."/>
            <person name="Zhang S.M."/>
            <person name="Mutuku M."/>
            <person name="Mkoji G."/>
            <person name="Steinauer M."/>
            <person name="Loker E.S."/>
        </authorList>
    </citation>
    <scope>NUCLEOTIDE SEQUENCE</scope>
    <source>
        <strain evidence="17">KasaAsao</strain>
        <tissue evidence="17">Whole Snail</tissue>
    </source>
</reference>
<feature type="compositionally biased region" description="Low complexity" evidence="12">
    <location>
        <begin position="740"/>
        <end position="752"/>
    </location>
</feature>
<evidence type="ECO:0000256" key="5">
    <source>
        <dbReference type="ARBA" id="ARBA00022826"/>
    </source>
</evidence>
<dbReference type="GO" id="GO:0015271">
    <property type="term" value="F:outward rectifier potassium channel activity"/>
    <property type="evidence" value="ECO:0007669"/>
    <property type="project" value="TreeGrafter"/>
</dbReference>
<dbReference type="GO" id="GO:0005228">
    <property type="term" value="F:intracellular sodium-activated potassium channel activity"/>
    <property type="evidence" value="ECO:0007669"/>
    <property type="project" value="TreeGrafter"/>
</dbReference>
<dbReference type="Pfam" id="PF22614">
    <property type="entry name" value="Slo-like_RCK"/>
    <property type="match status" value="2"/>
</dbReference>
<dbReference type="InterPro" id="IPR013099">
    <property type="entry name" value="K_chnl_dom"/>
</dbReference>
<evidence type="ECO:0000256" key="4">
    <source>
        <dbReference type="ARBA" id="ARBA00022692"/>
    </source>
</evidence>
<keyword evidence="2" id="KW-0813">Transport</keyword>
<dbReference type="Pfam" id="PF03493">
    <property type="entry name" value="BK_channel_a"/>
    <property type="match status" value="1"/>
</dbReference>
<feature type="transmembrane region" description="Helical" evidence="13">
    <location>
        <begin position="338"/>
        <end position="355"/>
    </location>
</feature>
<feature type="domain" description="Calcium-activated potassium channel BK alpha subunit" evidence="14">
    <location>
        <begin position="513"/>
        <end position="605"/>
    </location>
</feature>
<dbReference type="InterPro" id="IPR047871">
    <property type="entry name" value="K_chnl_Slo-like"/>
</dbReference>
<keyword evidence="10 17" id="KW-0407">Ion channel</keyword>
<keyword evidence="4 13" id="KW-0812">Transmembrane</keyword>
<feature type="transmembrane region" description="Helical" evidence="13">
    <location>
        <begin position="211"/>
        <end position="234"/>
    </location>
</feature>
<dbReference type="InterPro" id="IPR003929">
    <property type="entry name" value="K_chnl_BK_asu"/>
</dbReference>
<feature type="transmembrane region" description="Helical" evidence="13">
    <location>
        <begin position="177"/>
        <end position="199"/>
    </location>
</feature>
<keyword evidence="18" id="KW-1185">Reference proteome</keyword>
<dbReference type="Pfam" id="PF07885">
    <property type="entry name" value="Ion_trans_2"/>
    <property type="match status" value="1"/>
</dbReference>
<dbReference type="EMBL" id="JASAOG010000226">
    <property type="protein sequence ID" value="KAK0043040.1"/>
    <property type="molecule type" value="Genomic_DNA"/>
</dbReference>
<evidence type="ECO:0000256" key="11">
    <source>
        <dbReference type="ARBA" id="ARBA00034430"/>
    </source>
</evidence>
<keyword evidence="9 13" id="KW-0472">Membrane</keyword>
<sequence>MTTHLARSSETRRASLTSIHSSDSSFMEEIFANDDTEEDGYEVSGDGKEKSIFTVGNGYGLSDEERNNLASRPSQGYRDDRRALNYLGRRISFRGQLRKFFIRNPNTRLTCSFLDLAVRLVLCVNYATRVCLDDVSQYECYGSSCGQVDNTSTNEREALFAKTDINWYVLLWVHRTLAIRILEISLTLICLFKALLLIAIARRGHRLEQILALHFVLELFCDLPILVIIVYPVLLKDLFVPGYLHCWLGARSLKKIYNDLHLTNRRYQTISVTLLQQMVLLFVNITCLLFTTICTIQHIQRGSSSANFTIFECFYFVVVTFSTVGYGDFSPDTWLGRLFMILTIALAFVFIPSQIQGILATYMERVNCGGDYSLGLSKNKKHVIVCTTTLTLDSLIDFLNEFYGNPNLENRDVILLCPHELDSSKQVILKDPKWSNRVMYIKGSALKDVDLMRCRADEAFACFFLAVRPTQDKAQADRHTILRSWAVKDFAPDCRQYVYLFHAANKIHLKFVDHIVCEDEFSFALLANNCLYPGLSTLVSLLVHSQHDYATPGEPWQQMYGRHAGNEIHHIQLQKSIFFGNYVGYTFPQASADAHQRFGVALLGVMDSAASPPHIQLNPGAYYKLKALDICFYMSVTREQHSNLSRKLLANSVLKTNPVFKGQMSEKPFKKTAGSEQAQNVFDTITRHIQTSSYSSTSVCRLENLHSLMGEPNPDDSRSSDQTESSSGQASKTDMYLRYNSNSSNAPLLSSSSREEEDIKELDTSSGLGNINAIPLPKVGSRLEAGNLFQFDEQLDQDRLTIDIPPVTMSSGFGKTNCHIRLEPRSLCCLEWGKDCPHCAYKNATRWQNQLVILLAEHASGGIFNFIIPLRSASIDPHALSPIVLFLEDQPDALFLDTLAHFPLVYYMTGSIWSVDDLLVAGITQANHLVVVKRNPDSNYEGEEFLEDSSTIVAVQKIVRLFPSVTVLTELSQASNMKFMDLSGLTLTSKNLRHKSTSGPHLDEIFRLPFAAGHVFSASMLDTLLYQTFTKSYLISFIRLLLGIDGEQDSGHLSSILVKKSTVRKYMVYGHLYEALCRQTGEVPFAIYRTQSVDNAEVHASSSSGHKADHNTETPISMVETKKTSSTWVEKQHRRRKSSAPCPPQVVDFNKMILKRAQSLSLAFHNENRLKAASSSLAYVITNPASYCKLLAGDIVYVLQPASMCATPSGLSSVYKHWSRKQGDKMEKAQSTPKSSRL</sequence>
<feature type="domain" description="Potassium channel" evidence="15">
    <location>
        <begin position="279"/>
        <end position="353"/>
    </location>
</feature>
<evidence type="ECO:0000259" key="15">
    <source>
        <dbReference type="Pfam" id="PF07885"/>
    </source>
</evidence>
<evidence type="ECO:0000313" key="17">
    <source>
        <dbReference type="EMBL" id="KAK0043040.1"/>
    </source>
</evidence>
<feature type="transmembrane region" description="Helical" evidence="13">
    <location>
        <begin position="308"/>
        <end position="326"/>
    </location>
</feature>
<organism evidence="17 18">
    <name type="scientific">Biomphalaria pfeifferi</name>
    <name type="common">Bloodfluke planorb</name>
    <name type="synonym">Freshwater snail</name>
    <dbReference type="NCBI Taxonomy" id="112525"/>
    <lineage>
        <taxon>Eukaryota</taxon>
        <taxon>Metazoa</taxon>
        <taxon>Spiralia</taxon>
        <taxon>Lophotrochozoa</taxon>
        <taxon>Mollusca</taxon>
        <taxon>Gastropoda</taxon>
        <taxon>Heterobranchia</taxon>
        <taxon>Euthyneura</taxon>
        <taxon>Panpulmonata</taxon>
        <taxon>Hygrophila</taxon>
        <taxon>Lymnaeoidea</taxon>
        <taxon>Planorbidae</taxon>
        <taxon>Biomphalaria</taxon>
    </lineage>
</organism>
<evidence type="ECO:0000313" key="18">
    <source>
        <dbReference type="Proteomes" id="UP001233172"/>
    </source>
</evidence>
<evidence type="ECO:0000256" key="7">
    <source>
        <dbReference type="ARBA" id="ARBA00022989"/>
    </source>
</evidence>
<evidence type="ECO:0000256" key="10">
    <source>
        <dbReference type="ARBA" id="ARBA00023303"/>
    </source>
</evidence>
<dbReference type="FunFam" id="3.40.50.720:FF:000034">
    <property type="entry name" value="Potassium channel subfamily T member 1"/>
    <property type="match status" value="1"/>
</dbReference>
<reference evidence="17" key="1">
    <citation type="journal article" date="2023" name="PLoS Negl. Trop. Dis.">
        <title>A genome sequence for Biomphalaria pfeifferi, the major vector snail for the human-infecting parasite Schistosoma mansoni.</title>
        <authorList>
            <person name="Bu L."/>
            <person name="Lu L."/>
            <person name="Laidemitt M.R."/>
            <person name="Zhang S.M."/>
            <person name="Mutuku M."/>
            <person name="Mkoji G."/>
            <person name="Steinauer M."/>
            <person name="Loker E.S."/>
        </authorList>
    </citation>
    <scope>NUCLEOTIDE SEQUENCE</scope>
    <source>
        <strain evidence="17">KasaAsao</strain>
    </source>
</reference>
<dbReference type="InterPro" id="IPR003148">
    <property type="entry name" value="RCK_N"/>
</dbReference>
<dbReference type="Gene3D" id="3.40.50.720">
    <property type="entry name" value="NAD(P)-binding Rossmann-like Domain"/>
    <property type="match status" value="2"/>
</dbReference>
<keyword evidence="3" id="KW-0633">Potassium transport</keyword>
<protein>
    <submittedName>
        <fullName evidence="17">Potassium channel subfamily T member 2-like isoform X4</fullName>
    </submittedName>
</protein>
<evidence type="ECO:0000256" key="8">
    <source>
        <dbReference type="ARBA" id="ARBA00023065"/>
    </source>
</evidence>
<comment type="catalytic activity">
    <reaction evidence="11">
        <text>K(+)(in) = K(+)(out)</text>
        <dbReference type="Rhea" id="RHEA:29463"/>
        <dbReference type="ChEBI" id="CHEBI:29103"/>
    </reaction>
</comment>
<feature type="region of interest" description="Disordered" evidence="12">
    <location>
        <begin position="1120"/>
        <end position="1142"/>
    </location>
</feature>
<keyword evidence="8" id="KW-0406">Ion transport</keyword>
<evidence type="ECO:0000256" key="13">
    <source>
        <dbReference type="SAM" id="Phobius"/>
    </source>
</evidence>
<keyword evidence="6" id="KW-0630">Potassium</keyword>
<name>A0AAD8EX00_BIOPF</name>
<dbReference type="PANTHER" id="PTHR10027:SF10">
    <property type="entry name" value="SLOWPOKE 2, ISOFORM D"/>
    <property type="match status" value="1"/>
</dbReference>
<dbReference type="PANTHER" id="PTHR10027">
    <property type="entry name" value="CALCIUM-ACTIVATED POTASSIUM CHANNEL ALPHA CHAIN"/>
    <property type="match status" value="1"/>
</dbReference>
<dbReference type="Proteomes" id="UP001233172">
    <property type="component" value="Unassembled WGS sequence"/>
</dbReference>
<feature type="domain" description="RCK N-terminal" evidence="16">
    <location>
        <begin position="378"/>
        <end position="498"/>
    </location>
</feature>
<feature type="region of interest" description="Disordered" evidence="12">
    <location>
        <begin position="707"/>
        <end position="766"/>
    </location>
</feature>
<evidence type="ECO:0000259" key="14">
    <source>
        <dbReference type="Pfam" id="PF03493"/>
    </source>
</evidence>